<dbReference type="AlphaFoldDB" id="A0A1Q5UDT0"/>
<dbReference type="Proteomes" id="UP000186955">
    <property type="component" value="Unassembled WGS sequence"/>
</dbReference>
<keyword evidence="1" id="KW-0175">Coiled coil</keyword>
<sequence length="184" mass="21532">MVELDKFKSRYEAVKAVEQDKDKIIEDLMEEVKRLQDALYHEKDDLENQRKLVQTFKSESKMHQSETEEMKLLLDPFTYLDIQFNDSFIQDGQRGGHSAARRLIENVDRYIQNLYRNESSNVPYRIRVYANVRGLAKTYRENKTISEEGTLLSFVQGFNMEDVLCDFVDAGDGKECSDVKIRGK</sequence>
<dbReference type="STRING" id="1316194.A0A1Q5UDT0"/>
<accession>A0A1Q5UDT0</accession>
<protein>
    <recommendedName>
        <fullName evidence="2">DUF7923 domain-containing protein</fullName>
    </recommendedName>
</protein>
<dbReference type="Pfam" id="PF25540">
    <property type="entry name" value="DUF7923"/>
    <property type="match status" value="1"/>
</dbReference>
<feature type="coiled-coil region" evidence="1">
    <location>
        <begin position="18"/>
        <end position="49"/>
    </location>
</feature>
<name>A0A1Q5UDT0_9EURO</name>
<dbReference type="PANTHER" id="PTHR37543:SF1">
    <property type="entry name" value="CCCH ZINC FINGER DNA BINDING PROTEIN (AFU_ORTHOLOGUE AFUA_5G12760)"/>
    <property type="match status" value="1"/>
</dbReference>
<comment type="caution">
    <text evidence="3">The sequence shown here is derived from an EMBL/GenBank/DDBJ whole genome shotgun (WGS) entry which is preliminary data.</text>
</comment>
<dbReference type="EMBL" id="MNBE01000313">
    <property type="protein sequence ID" value="OKP10624.1"/>
    <property type="molecule type" value="Genomic_DNA"/>
</dbReference>
<feature type="domain" description="DUF7923" evidence="2">
    <location>
        <begin position="82"/>
        <end position="182"/>
    </location>
</feature>
<proteinExistence type="predicted"/>
<evidence type="ECO:0000313" key="3">
    <source>
        <dbReference type="EMBL" id="OKP10624.1"/>
    </source>
</evidence>
<dbReference type="PANTHER" id="PTHR37543">
    <property type="entry name" value="CCCH ZINC FINGER DNA BINDING PROTEIN (AFU_ORTHOLOGUE AFUA_5G12760)"/>
    <property type="match status" value="1"/>
</dbReference>
<organism evidence="3 4">
    <name type="scientific">Penicillium subrubescens</name>
    <dbReference type="NCBI Taxonomy" id="1316194"/>
    <lineage>
        <taxon>Eukaryota</taxon>
        <taxon>Fungi</taxon>
        <taxon>Dikarya</taxon>
        <taxon>Ascomycota</taxon>
        <taxon>Pezizomycotina</taxon>
        <taxon>Eurotiomycetes</taxon>
        <taxon>Eurotiomycetidae</taxon>
        <taxon>Eurotiales</taxon>
        <taxon>Aspergillaceae</taxon>
        <taxon>Penicillium</taxon>
    </lineage>
</organism>
<evidence type="ECO:0000259" key="2">
    <source>
        <dbReference type="Pfam" id="PF25540"/>
    </source>
</evidence>
<keyword evidence="4" id="KW-1185">Reference proteome</keyword>
<gene>
    <name evidence="3" type="ORF">PENSUB_3927</name>
</gene>
<reference evidence="3 4" key="1">
    <citation type="submission" date="2016-10" db="EMBL/GenBank/DDBJ databases">
        <title>Genome sequence of the ascomycete fungus Penicillium subrubescens.</title>
        <authorList>
            <person name="De Vries R.P."/>
            <person name="Peng M."/>
            <person name="Dilokpimol A."/>
            <person name="Hilden K."/>
            <person name="Makela M.R."/>
            <person name="Grigoriev I."/>
            <person name="Riley R."/>
            <person name="Granchi Z."/>
        </authorList>
    </citation>
    <scope>NUCLEOTIDE SEQUENCE [LARGE SCALE GENOMIC DNA]</scope>
    <source>
        <strain evidence="3 4">CBS 132785</strain>
    </source>
</reference>
<evidence type="ECO:0000313" key="4">
    <source>
        <dbReference type="Proteomes" id="UP000186955"/>
    </source>
</evidence>
<evidence type="ECO:0000256" key="1">
    <source>
        <dbReference type="SAM" id="Coils"/>
    </source>
</evidence>
<dbReference type="InterPro" id="IPR057683">
    <property type="entry name" value="DUF7923"/>
</dbReference>